<evidence type="ECO:0000256" key="3">
    <source>
        <dbReference type="ARBA" id="ARBA00022475"/>
    </source>
</evidence>
<feature type="transmembrane region" description="Helical" evidence="7">
    <location>
        <begin position="12"/>
        <end position="41"/>
    </location>
</feature>
<keyword evidence="6 7" id="KW-0472">Membrane</keyword>
<protein>
    <submittedName>
        <fullName evidence="8">Type III secretion system export apparatus subunit SctR</fullName>
    </submittedName>
</protein>
<comment type="caution">
    <text evidence="7">Lacks conserved residue(s) required for the propagation of feature annotation.</text>
</comment>
<dbReference type="AlphaFoldDB" id="A0A9J6PJT6"/>
<proteinExistence type="inferred from homology"/>
<evidence type="ECO:0000256" key="7">
    <source>
        <dbReference type="RuleBase" id="RU362070"/>
    </source>
</evidence>
<accession>A0A9J6PJT6</accession>
<keyword evidence="4 7" id="KW-0812">Transmembrane</keyword>
<comment type="subcellular location">
    <subcellularLocation>
        <location evidence="1">Cell membrane</location>
        <topology evidence="1">Multi-pass membrane protein</topology>
    </subcellularLocation>
</comment>
<evidence type="ECO:0000256" key="4">
    <source>
        <dbReference type="ARBA" id="ARBA00022692"/>
    </source>
</evidence>
<dbReference type="InterPro" id="IPR005773">
    <property type="entry name" value="T3SS_YscR-like"/>
</dbReference>
<dbReference type="InterPro" id="IPR005838">
    <property type="entry name" value="T3SS_IM_P"/>
</dbReference>
<dbReference type="EMBL" id="JAMZFT010000002">
    <property type="protein sequence ID" value="MCP1336799.1"/>
    <property type="molecule type" value="Genomic_DNA"/>
</dbReference>
<dbReference type="Proteomes" id="UP001055804">
    <property type="component" value="Unassembled WGS sequence"/>
</dbReference>
<organism evidence="8 9">
    <name type="scientific">Futiania mangrovi</name>
    <dbReference type="NCBI Taxonomy" id="2959716"/>
    <lineage>
        <taxon>Bacteria</taxon>
        <taxon>Pseudomonadati</taxon>
        <taxon>Pseudomonadota</taxon>
        <taxon>Alphaproteobacteria</taxon>
        <taxon>Futianiales</taxon>
        <taxon>Futianiaceae</taxon>
        <taxon>Futiania</taxon>
    </lineage>
</organism>
<dbReference type="GO" id="GO:0009306">
    <property type="term" value="P:protein secretion"/>
    <property type="evidence" value="ECO:0007669"/>
    <property type="project" value="UniProtKB-UniRule"/>
</dbReference>
<gene>
    <name evidence="8" type="primary">sctR</name>
    <name evidence="8" type="ORF">NJQ99_10300</name>
</gene>
<dbReference type="PROSITE" id="PS01061">
    <property type="entry name" value="FLIP_2"/>
    <property type="match status" value="1"/>
</dbReference>
<dbReference type="GO" id="GO:0005886">
    <property type="term" value="C:plasma membrane"/>
    <property type="evidence" value="ECO:0007669"/>
    <property type="project" value="UniProtKB-SubCell"/>
</dbReference>
<sequence length="226" mass="24186">MEPASFNFVGLIALTTAISLLPFLAVLVTGFTKIVVVLLIVRNALGIQGVPSNLVVNALAIILAIYVTSPMLNEITAALTAPGQEFETIEDWTAAGEAISAPIKEFLTRYTSATQRAFFVDAIVTVSTPPGTERPEVPPYADDSFFVLVPAFVVAELTRAFEIGFLLYLPLIAVDLIITAILMALGMMMVSPIILSVPFKLFLFVVADGWTRLAYGLVLSYTPGGG</sequence>
<comment type="similarity">
    <text evidence="2 7">Belongs to the FliP/MopC/SpaP family.</text>
</comment>
<evidence type="ECO:0000256" key="2">
    <source>
        <dbReference type="ARBA" id="ARBA00006257"/>
    </source>
</evidence>
<keyword evidence="3 7" id="KW-1003">Cell membrane</keyword>
<evidence type="ECO:0000313" key="9">
    <source>
        <dbReference type="Proteomes" id="UP001055804"/>
    </source>
</evidence>
<keyword evidence="9" id="KW-1185">Reference proteome</keyword>
<comment type="caution">
    <text evidence="8">The sequence shown here is derived from an EMBL/GenBank/DDBJ whole genome shotgun (WGS) entry which is preliminary data.</text>
</comment>
<dbReference type="PANTHER" id="PTHR30587:SF2">
    <property type="entry name" value="SURFACE PRESENTATION OF ANTIGENS PROTEIN SPAP"/>
    <property type="match status" value="1"/>
</dbReference>
<evidence type="ECO:0000313" key="8">
    <source>
        <dbReference type="EMBL" id="MCP1336799.1"/>
    </source>
</evidence>
<evidence type="ECO:0000256" key="5">
    <source>
        <dbReference type="ARBA" id="ARBA00022989"/>
    </source>
</evidence>
<evidence type="ECO:0000256" key="1">
    <source>
        <dbReference type="ARBA" id="ARBA00004651"/>
    </source>
</evidence>
<evidence type="ECO:0000256" key="6">
    <source>
        <dbReference type="ARBA" id="ARBA00023136"/>
    </source>
</evidence>
<dbReference type="PRINTS" id="PR01302">
    <property type="entry name" value="TYPE3IMPPROT"/>
</dbReference>
<dbReference type="PANTHER" id="PTHR30587">
    <property type="entry name" value="FLAGELLAR BIOSYNTHETIC PROTEIN FLIP"/>
    <property type="match status" value="1"/>
</dbReference>
<reference evidence="8" key="1">
    <citation type="submission" date="2022-06" db="EMBL/GenBank/DDBJ databases">
        <title>Isolation and Genomics of Futiania mangrovii gen. nov., sp. nov., a Rare and Metabolically-versatile member in the Class Alphaproteobacteria.</title>
        <authorList>
            <person name="Liu L."/>
            <person name="Huang W.-C."/>
            <person name="Pan J."/>
            <person name="Li J."/>
            <person name="Huang Y."/>
            <person name="Du H."/>
            <person name="Liu Y."/>
            <person name="Li M."/>
        </authorList>
    </citation>
    <scope>NUCLEOTIDE SEQUENCE</scope>
    <source>
        <strain evidence="8">FT118</strain>
    </source>
</reference>
<dbReference type="NCBIfam" id="NF009438">
    <property type="entry name" value="PRK12797.1"/>
    <property type="match status" value="1"/>
</dbReference>
<dbReference type="Pfam" id="PF00813">
    <property type="entry name" value="FliP"/>
    <property type="match status" value="1"/>
</dbReference>
<name>A0A9J6PJT6_9PROT</name>
<keyword evidence="5 7" id="KW-1133">Transmembrane helix</keyword>
<dbReference type="RefSeq" id="WP_269332745.1">
    <property type="nucleotide sequence ID" value="NZ_JAMZFT010000002.1"/>
</dbReference>
<feature type="transmembrane region" description="Helical" evidence="7">
    <location>
        <begin position="53"/>
        <end position="72"/>
    </location>
</feature>
<dbReference type="NCBIfam" id="TIGR01102">
    <property type="entry name" value="yscR"/>
    <property type="match status" value="1"/>
</dbReference>